<accession>A0ABV8AJ88</accession>
<keyword evidence="2" id="KW-1185">Reference proteome</keyword>
<protein>
    <recommendedName>
        <fullName evidence="3">Apea-like HEPN domain-containing protein</fullName>
    </recommendedName>
</protein>
<sequence length="280" mass="33033">MKEKLQHLVYDFLQKISKVYLAGEITQPIITDFDSNLPEAIRKNWAVNMKKLIMNHGVFEDDVTDESRLFYSMILGNPKGEDQKEVFEQILLQQEFISYFAHLEAVLQDIQRYMYKQKPELLPEEKEIKWKHILELKDFSKLLEHTIDEKLNKSGYLKISDLIVKLNSEPFLLKISLKKELLNDLEEFILIRNMIIHNGSKITKDLNEFASEKYTFGDKFSLDRILLNQLFDLTMIVAVETYASVCSEIYEEDKKEAYNNMSFVPENAKNNYKIQKGKRK</sequence>
<comment type="caution">
    <text evidence="1">The sequence shown here is derived from an EMBL/GenBank/DDBJ whole genome shotgun (WGS) entry which is preliminary data.</text>
</comment>
<gene>
    <name evidence="1" type="ORF">ACFOSX_10730</name>
</gene>
<proteinExistence type="predicted"/>
<evidence type="ECO:0008006" key="3">
    <source>
        <dbReference type="Google" id="ProtNLM"/>
    </source>
</evidence>
<evidence type="ECO:0000313" key="2">
    <source>
        <dbReference type="Proteomes" id="UP001595812"/>
    </source>
</evidence>
<evidence type="ECO:0000313" key="1">
    <source>
        <dbReference type="EMBL" id="MFC3877705.1"/>
    </source>
</evidence>
<name>A0ABV8AJ88_9FLAO</name>
<organism evidence="1 2">
    <name type="scientific">Winogradskyella maritima</name>
    <dbReference type="NCBI Taxonomy" id="1517766"/>
    <lineage>
        <taxon>Bacteria</taxon>
        <taxon>Pseudomonadati</taxon>
        <taxon>Bacteroidota</taxon>
        <taxon>Flavobacteriia</taxon>
        <taxon>Flavobacteriales</taxon>
        <taxon>Flavobacteriaceae</taxon>
        <taxon>Winogradskyella</taxon>
    </lineage>
</organism>
<dbReference type="Proteomes" id="UP001595812">
    <property type="component" value="Unassembled WGS sequence"/>
</dbReference>
<reference evidence="2" key="1">
    <citation type="journal article" date="2019" name="Int. J. Syst. Evol. Microbiol.">
        <title>The Global Catalogue of Microorganisms (GCM) 10K type strain sequencing project: providing services to taxonomists for standard genome sequencing and annotation.</title>
        <authorList>
            <consortium name="The Broad Institute Genomics Platform"/>
            <consortium name="The Broad Institute Genome Sequencing Center for Infectious Disease"/>
            <person name="Wu L."/>
            <person name="Ma J."/>
        </authorList>
    </citation>
    <scope>NUCLEOTIDE SEQUENCE [LARGE SCALE GENOMIC DNA]</scope>
    <source>
        <strain evidence="2">CECT 8979</strain>
    </source>
</reference>
<dbReference type="RefSeq" id="WP_386100628.1">
    <property type="nucleotide sequence ID" value="NZ_JBHSAT010000006.1"/>
</dbReference>
<dbReference type="EMBL" id="JBHSAT010000006">
    <property type="protein sequence ID" value="MFC3877705.1"/>
    <property type="molecule type" value="Genomic_DNA"/>
</dbReference>